<evidence type="ECO:0000313" key="1">
    <source>
        <dbReference type="EMBL" id="JAH23271.1"/>
    </source>
</evidence>
<reference evidence="1" key="2">
    <citation type="journal article" date="2015" name="Fish Shellfish Immunol.">
        <title>Early steps in the European eel (Anguilla anguilla)-Vibrio vulnificus interaction in the gills: Role of the RtxA13 toxin.</title>
        <authorList>
            <person name="Callol A."/>
            <person name="Pajuelo D."/>
            <person name="Ebbesson L."/>
            <person name="Teles M."/>
            <person name="MacKenzie S."/>
            <person name="Amaro C."/>
        </authorList>
    </citation>
    <scope>NUCLEOTIDE SEQUENCE</scope>
</reference>
<name>A0A0E9R292_ANGAN</name>
<sequence>MSLYLIFEDIGLEAHTCILLFISEDLCFVSQLKGGKKRGRHFQCGFLSSLKMCQQ</sequence>
<proteinExistence type="predicted"/>
<protein>
    <submittedName>
        <fullName evidence="1">Uncharacterized protein</fullName>
    </submittedName>
</protein>
<reference evidence="1" key="1">
    <citation type="submission" date="2014-11" db="EMBL/GenBank/DDBJ databases">
        <authorList>
            <person name="Amaro Gonzalez C."/>
        </authorList>
    </citation>
    <scope>NUCLEOTIDE SEQUENCE</scope>
</reference>
<dbReference type="EMBL" id="GBXM01085306">
    <property type="protein sequence ID" value="JAH23271.1"/>
    <property type="molecule type" value="Transcribed_RNA"/>
</dbReference>
<accession>A0A0E9R292</accession>
<dbReference type="AlphaFoldDB" id="A0A0E9R292"/>
<organism evidence="1">
    <name type="scientific">Anguilla anguilla</name>
    <name type="common">European freshwater eel</name>
    <name type="synonym">Muraena anguilla</name>
    <dbReference type="NCBI Taxonomy" id="7936"/>
    <lineage>
        <taxon>Eukaryota</taxon>
        <taxon>Metazoa</taxon>
        <taxon>Chordata</taxon>
        <taxon>Craniata</taxon>
        <taxon>Vertebrata</taxon>
        <taxon>Euteleostomi</taxon>
        <taxon>Actinopterygii</taxon>
        <taxon>Neopterygii</taxon>
        <taxon>Teleostei</taxon>
        <taxon>Anguilliformes</taxon>
        <taxon>Anguillidae</taxon>
        <taxon>Anguilla</taxon>
    </lineage>
</organism>